<feature type="transmembrane region" description="Helical" evidence="7">
    <location>
        <begin position="244"/>
        <end position="264"/>
    </location>
</feature>
<dbReference type="PANTHER" id="PTHR23517:SF2">
    <property type="entry name" value="MULTIDRUG RESISTANCE PROTEIN MDTH"/>
    <property type="match status" value="1"/>
</dbReference>
<feature type="transmembrane region" description="Helical" evidence="7">
    <location>
        <begin position="100"/>
        <end position="122"/>
    </location>
</feature>
<evidence type="ECO:0000313" key="10">
    <source>
        <dbReference type="Proteomes" id="UP000186168"/>
    </source>
</evidence>
<dbReference type="InterPro" id="IPR020846">
    <property type="entry name" value="MFS_dom"/>
</dbReference>
<dbReference type="AlphaFoldDB" id="A0A1R1SL46"/>
<keyword evidence="6 7" id="KW-0472">Membrane</keyword>
<keyword evidence="2" id="KW-0813">Transport</keyword>
<dbReference type="Pfam" id="PF07690">
    <property type="entry name" value="MFS_1"/>
    <property type="match status" value="1"/>
</dbReference>
<feature type="domain" description="Major facilitator superfamily (MFS) profile" evidence="8">
    <location>
        <begin position="1"/>
        <end position="391"/>
    </location>
</feature>
<comment type="subcellular location">
    <subcellularLocation>
        <location evidence="1">Cell membrane</location>
        <topology evidence="1">Multi-pass membrane protein</topology>
    </subcellularLocation>
</comment>
<protein>
    <recommendedName>
        <fullName evidence="8">Major facilitator superfamily (MFS) profile domain-containing protein</fullName>
    </recommendedName>
</protein>
<keyword evidence="3" id="KW-1003">Cell membrane</keyword>
<evidence type="ECO:0000256" key="4">
    <source>
        <dbReference type="ARBA" id="ARBA00022692"/>
    </source>
</evidence>
<evidence type="ECO:0000256" key="3">
    <source>
        <dbReference type="ARBA" id="ARBA00022475"/>
    </source>
</evidence>
<gene>
    <name evidence="9" type="ORF">SPAR_12970</name>
</gene>
<evidence type="ECO:0000259" key="8">
    <source>
        <dbReference type="PROSITE" id="PS50850"/>
    </source>
</evidence>
<organism evidence="9 10">
    <name type="scientific">Streptomyces sparsogenes DSM 40356</name>
    <dbReference type="NCBI Taxonomy" id="1331668"/>
    <lineage>
        <taxon>Bacteria</taxon>
        <taxon>Bacillati</taxon>
        <taxon>Actinomycetota</taxon>
        <taxon>Actinomycetes</taxon>
        <taxon>Kitasatosporales</taxon>
        <taxon>Streptomycetaceae</taxon>
        <taxon>Streptomyces</taxon>
    </lineage>
</organism>
<dbReference type="InterPro" id="IPR036259">
    <property type="entry name" value="MFS_trans_sf"/>
</dbReference>
<evidence type="ECO:0000256" key="6">
    <source>
        <dbReference type="ARBA" id="ARBA00023136"/>
    </source>
</evidence>
<evidence type="ECO:0000256" key="2">
    <source>
        <dbReference type="ARBA" id="ARBA00022448"/>
    </source>
</evidence>
<feature type="transmembrane region" description="Helical" evidence="7">
    <location>
        <begin position="12"/>
        <end position="36"/>
    </location>
</feature>
<dbReference type="InterPro" id="IPR005829">
    <property type="entry name" value="Sugar_transporter_CS"/>
</dbReference>
<name>A0A1R1SL46_9ACTN</name>
<feature type="transmembrane region" description="Helical" evidence="7">
    <location>
        <begin position="161"/>
        <end position="183"/>
    </location>
</feature>
<dbReference type="PROSITE" id="PS00216">
    <property type="entry name" value="SUGAR_TRANSPORT_1"/>
    <property type="match status" value="1"/>
</dbReference>
<proteinExistence type="predicted"/>
<evidence type="ECO:0000256" key="1">
    <source>
        <dbReference type="ARBA" id="ARBA00004651"/>
    </source>
</evidence>
<feature type="transmembrane region" description="Helical" evidence="7">
    <location>
        <begin position="134"/>
        <end position="155"/>
    </location>
</feature>
<dbReference type="Proteomes" id="UP000186168">
    <property type="component" value="Unassembled WGS sequence"/>
</dbReference>
<feature type="transmembrane region" description="Helical" evidence="7">
    <location>
        <begin position="337"/>
        <end position="358"/>
    </location>
</feature>
<reference evidence="9 10" key="1">
    <citation type="submission" date="2013-05" db="EMBL/GenBank/DDBJ databases">
        <title>Genome sequence of Streptomyces sparsogenes DSM 40356.</title>
        <authorList>
            <person name="Coyne S."/>
            <person name="Seebeck F.P."/>
        </authorList>
    </citation>
    <scope>NUCLEOTIDE SEQUENCE [LARGE SCALE GENOMIC DNA]</scope>
    <source>
        <strain evidence="9 10">DSM 40356</strain>
    </source>
</reference>
<evidence type="ECO:0000256" key="7">
    <source>
        <dbReference type="SAM" id="Phobius"/>
    </source>
</evidence>
<feature type="transmembrane region" description="Helical" evidence="7">
    <location>
        <begin position="364"/>
        <end position="383"/>
    </location>
</feature>
<dbReference type="GO" id="GO:0022857">
    <property type="term" value="F:transmembrane transporter activity"/>
    <property type="evidence" value="ECO:0007669"/>
    <property type="project" value="InterPro"/>
</dbReference>
<feature type="transmembrane region" description="Helical" evidence="7">
    <location>
        <begin position="276"/>
        <end position="294"/>
    </location>
</feature>
<sequence>MLSTFRGLPPAVWTVFAGTIVNRLGYLVTPFLVFFLAARGVTGAETTFVLGALGAGNLLGPALGGLLADRIGRRSTMLIGLLGASAAQGALFAAPGVATMAAAALLISAAGAMIGPAAYALLADSVDSGRRQRAYALFGWGVNIGTAAAGVLGGFLAAHGYWLLFTVDVATMLIYAAIVATRLRETRPARQEKAPAADGAGYGVVLRDRLLLALLPLFGIQLFVYSLTEVALPLAIRDSGLSPAVYGAMAAVNAVFVVALQPLATATLARLPQLPVQAAGSVLIAVGVALTGVADSVAAYTVSVVVWSLGEVVVAGIAAAMIADLAPAHARGRYQGAFQWTWGVARFGALTLGVTVYTSLSPAVLWWSALLSGVLTSAATLALRSRVGRRTEHDLAA</sequence>
<dbReference type="SUPFAM" id="SSF103473">
    <property type="entry name" value="MFS general substrate transporter"/>
    <property type="match status" value="1"/>
</dbReference>
<dbReference type="GeneID" id="96743965"/>
<accession>A0A1R1SL46</accession>
<feature type="transmembrane region" description="Helical" evidence="7">
    <location>
        <begin position="210"/>
        <end position="232"/>
    </location>
</feature>
<feature type="transmembrane region" description="Helical" evidence="7">
    <location>
        <begin position="48"/>
        <end position="68"/>
    </location>
</feature>
<dbReference type="RefSeq" id="WP_065962406.1">
    <property type="nucleotide sequence ID" value="NZ_ASQP01000187.1"/>
</dbReference>
<evidence type="ECO:0000313" key="9">
    <source>
        <dbReference type="EMBL" id="OMI39016.1"/>
    </source>
</evidence>
<keyword evidence="4 7" id="KW-0812">Transmembrane</keyword>
<dbReference type="GO" id="GO:0005886">
    <property type="term" value="C:plasma membrane"/>
    <property type="evidence" value="ECO:0007669"/>
    <property type="project" value="UniProtKB-SubCell"/>
</dbReference>
<dbReference type="InterPro" id="IPR050171">
    <property type="entry name" value="MFS_Transporters"/>
</dbReference>
<comment type="caution">
    <text evidence="9">The sequence shown here is derived from an EMBL/GenBank/DDBJ whole genome shotgun (WGS) entry which is preliminary data.</text>
</comment>
<dbReference type="InterPro" id="IPR011701">
    <property type="entry name" value="MFS"/>
</dbReference>
<dbReference type="PANTHER" id="PTHR23517">
    <property type="entry name" value="RESISTANCE PROTEIN MDTM, PUTATIVE-RELATED-RELATED"/>
    <property type="match status" value="1"/>
</dbReference>
<keyword evidence="5 7" id="KW-1133">Transmembrane helix</keyword>
<dbReference type="Gene3D" id="1.20.1250.20">
    <property type="entry name" value="MFS general substrate transporter like domains"/>
    <property type="match status" value="1"/>
</dbReference>
<feature type="transmembrane region" description="Helical" evidence="7">
    <location>
        <begin position="300"/>
        <end position="325"/>
    </location>
</feature>
<dbReference type="EMBL" id="ASQP01000187">
    <property type="protein sequence ID" value="OMI39016.1"/>
    <property type="molecule type" value="Genomic_DNA"/>
</dbReference>
<dbReference type="STRING" id="67365.GCA_001704635_06423"/>
<dbReference type="PROSITE" id="PS50850">
    <property type="entry name" value="MFS"/>
    <property type="match status" value="1"/>
</dbReference>
<keyword evidence="10" id="KW-1185">Reference proteome</keyword>
<feature type="transmembrane region" description="Helical" evidence="7">
    <location>
        <begin position="75"/>
        <end position="94"/>
    </location>
</feature>
<evidence type="ECO:0000256" key="5">
    <source>
        <dbReference type="ARBA" id="ARBA00022989"/>
    </source>
</evidence>